<reference evidence="3" key="1">
    <citation type="submission" date="2020-01" db="EMBL/GenBank/DDBJ databases">
        <authorList>
            <consortium name="DOE Joint Genome Institute"/>
            <person name="Haridas S."/>
            <person name="Albert R."/>
            <person name="Binder M."/>
            <person name="Bloem J."/>
            <person name="Labutti K."/>
            <person name="Salamov A."/>
            <person name="Andreopoulos B."/>
            <person name="Baker S.E."/>
            <person name="Barry K."/>
            <person name="Bills G."/>
            <person name="Bluhm B.H."/>
            <person name="Cannon C."/>
            <person name="Castanera R."/>
            <person name="Culley D.E."/>
            <person name="Daum C."/>
            <person name="Ezra D."/>
            <person name="Gonzalez J.B."/>
            <person name="Henrissat B."/>
            <person name="Kuo A."/>
            <person name="Liang C."/>
            <person name="Lipzen A."/>
            <person name="Lutzoni F."/>
            <person name="Magnuson J."/>
            <person name="Mondo S."/>
            <person name="Nolan M."/>
            <person name="Ohm R."/>
            <person name="Pangilinan J."/>
            <person name="Park H.-J."/>
            <person name="Ramirez L."/>
            <person name="Alfaro M."/>
            <person name="Sun H."/>
            <person name="Tritt A."/>
            <person name="Yoshinaga Y."/>
            <person name="Zwiers L.-H."/>
            <person name="Turgeon B.G."/>
            <person name="Goodwin S.B."/>
            <person name="Spatafora J.W."/>
            <person name="Crous P.W."/>
            <person name="Grigoriev I.V."/>
        </authorList>
    </citation>
    <scope>NUCLEOTIDE SEQUENCE</scope>
    <source>
        <strain evidence="3">CBS 342.82</strain>
    </source>
</reference>
<evidence type="ECO:0000313" key="2">
    <source>
        <dbReference type="Proteomes" id="UP000504637"/>
    </source>
</evidence>
<gene>
    <name evidence="3" type="ORF">K489DRAFT_121775</name>
</gene>
<proteinExistence type="predicted"/>
<sequence>MHASPAWMLEENGSAATTGKKRKENHSRKCTPIQSYPTFPVESSSSCPLVLPLAHHDLQNTHPKHWRVIILPSPSFRVDSRPMCLRLRLLCTLPRWQCRSVCLWGSRLFLSSSVPADDHSSHAHSMRVHIHTHATQLYYVAVGEPIAPTAPVKQRPTFIVGCLVLPCLPADRAGGERPTWRATFRRKPAALHLCNDLAHSAMSSEDLIQ</sequence>
<keyword evidence="2" id="KW-1185">Reference proteome</keyword>
<evidence type="ECO:0000256" key="1">
    <source>
        <dbReference type="SAM" id="MobiDB-lite"/>
    </source>
</evidence>
<organism evidence="3">
    <name type="scientific">Dissoconium aciculare CBS 342.82</name>
    <dbReference type="NCBI Taxonomy" id="1314786"/>
    <lineage>
        <taxon>Eukaryota</taxon>
        <taxon>Fungi</taxon>
        <taxon>Dikarya</taxon>
        <taxon>Ascomycota</taxon>
        <taxon>Pezizomycotina</taxon>
        <taxon>Dothideomycetes</taxon>
        <taxon>Dothideomycetidae</taxon>
        <taxon>Mycosphaerellales</taxon>
        <taxon>Dissoconiaceae</taxon>
        <taxon>Dissoconium</taxon>
    </lineage>
</organism>
<evidence type="ECO:0000313" key="3">
    <source>
        <dbReference type="RefSeq" id="XP_033463680.1"/>
    </source>
</evidence>
<reference evidence="3" key="2">
    <citation type="submission" date="2020-04" db="EMBL/GenBank/DDBJ databases">
        <authorList>
            <consortium name="NCBI Genome Project"/>
        </authorList>
    </citation>
    <scope>NUCLEOTIDE SEQUENCE</scope>
    <source>
        <strain evidence="3">CBS 342.82</strain>
    </source>
</reference>
<feature type="compositionally biased region" description="Basic residues" evidence="1">
    <location>
        <begin position="19"/>
        <end position="29"/>
    </location>
</feature>
<dbReference type="GeneID" id="54356773"/>
<dbReference type="AlphaFoldDB" id="A0A6J3MG48"/>
<feature type="region of interest" description="Disordered" evidence="1">
    <location>
        <begin position="1"/>
        <end position="29"/>
    </location>
</feature>
<reference evidence="3" key="3">
    <citation type="submission" date="2025-08" db="UniProtKB">
        <authorList>
            <consortium name="RefSeq"/>
        </authorList>
    </citation>
    <scope>IDENTIFICATION</scope>
    <source>
        <strain evidence="3">CBS 342.82</strain>
    </source>
</reference>
<dbReference type="Proteomes" id="UP000504637">
    <property type="component" value="Unplaced"/>
</dbReference>
<dbReference type="RefSeq" id="XP_033463680.1">
    <property type="nucleotide sequence ID" value="XM_033598974.1"/>
</dbReference>
<accession>A0A6J3MG48</accession>
<protein>
    <submittedName>
        <fullName evidence="3">Uncharacterized protein</fullName>
    </submittedName>
</protein>
<name>A0A6J3MG48_9PEZI</name>